<evidence type="ECO:0000313" key="2">
    <source>
        <dbReference type="EMBL" id="KYK62061.1"/>
    </source>
</evidence>
<gene>
    <name evidence="2" type="ORF">DCS_03206</name>
</gene>
<dbReference type="EMBL" id="LAYC01000001">
    <property type="protein sequence ID" value="KYK62061.1"/>
    <property type="molecule type" value="Genomic_DNA"/>
</dbReference>
<evidence type="ECO:0000256" key="1">
    <source>
        <dbReference type="SAM" id="SignalP"/>
    </source>
</evidence>
<feature type="chain" id="PRO_5007581071" evidence="1">
    <location>
        <begin position="20"/>
        <end position="218"/>
    </location>
</feature>
<proteinExistence type="predicted"/>
<sequence>MHYSSVSLGVALAAGLANAAPTPGMYQVDPSTLYSTPYNEGKMTWQEYWRTHPYKRSDDITSVSEKRSTRDVTKDDGEIVWNNDSPSMVKRSAEVPNVVIDWKDGSAVDKRNTMPAVGDSSFVFEKRSAEVPKVVIDWKDEGSAMDKRNTMPAVGDSSFVFEKRSAEVPKVVIDWKDGGAVDKRNTMPAVGDSSFVFEKRAQFWGEGSQGGAAQAEEK</sequence>
<dbReference type="Proteomes" id="UP000076580">
    <property type="component" value="Chromosome 01"/>
</dbReference>
<dbReference type="GeneID" id="63715849"/>
<dbReference type="RefSeq" id="XP_040661413.1">
    <property type="nucleotide sequence ID" value="XM_040800530.1"/>
</dbReference>
<keyword evidence="3" id="KW-1185">Reference proteome</keyword>
<dbReference type="InParanoid" id="A0A151GYA4"/>
<name>A0A151GYA4_DRECN</name>
<organism evidence="2 3">
    <name type="scientific">Drechmeria coniospora</name>
    <name type="common">Nematophagous fungus</name>
    <name type="synonym">Meria coniospora</name>
    <dbReference type="NCBI Taxonomy" id="98403"/>
    <lineage>
        <taxon>Eukaryota</taxon>
        <taxon>Fungi</taxon>
        <taxon>Dikarya</taxon>
        <taxon>Ascomycota</taxon>
        <taxon>Pezizomycotina</taxon>
        <taxon>Sordariomycetes</taxon>
        <taxon>Hypocreomycetidae</taxon>
        <taxon>Hypocreales</taxon>
        <taxon>Ophiocordycipitaceae</taxon>
        <taxon>Drechmeria</taxon>
    </lineage>
</organism>
<reference evidence="2 3" key="1">
    <citation type="journal article" date="2016" name="Sci. Rep.">
        <title>Insights into Adaptations to a Near-Obligate Nematode Endoparasitic Lifestyle from the Finished Genome of Drechmeria coniospora.</title>
        <authorList>
            <person name="Zhang L."/>
            <person name="Zhou Z."/>
            <person name="Guo Q."/>
            <person name="Fokkens L."/>
            <person name="Miskei M."/>
            <person name="Pocsi I."/>
            <person name="Zhang W."/>
            <person name="Chen M."/>
            <person name="Wang L."/>
            <person name="Sun Y."/>
            <person name="Donzelli B.G."/>
            <person name="Gibson D.M."/>
            <person name="Nelson D.R."/>
            <person name="Luo J.G."/>
            <person name="Rep M."/>
            <person name="Liu H."/>
            <person name="Yang S."/>
            <person name="Wang J."/>
            <person name="Krasnoff S.B."/>
            <person name="Xu Y."/>
            <person name="Molnar I."/>
            <person name="Lin M."/>
        </authorList>
    </citation>
    <scope>NUCLEOTIDE SEQUENCE [LARGE SCALE GENOMIC DNA]</scope>
    <source>
        <strain evidence="2 3">ARSEF 6962</strain>
    </source>
</reference>
<protein>
    <submittedName>
        <fullName evidence="2">Uncharacterized protein</fullName>
    </submittedName>
</protein>
<comment type="caution">
    <text evidence="2">The sequence shown here is derived from an EMBL/GenBank/DDBJ whole genome shotgun (WGS) entry which is preliminary data.</text>
</comment>
<accession>A0A151GYA4</accession>
<feature type="signal peptide" evidence="1">
    <location>
        <begin position="1"/>
        <end position="19"/>
    </location>
</feature>
<dbReference type="AlphaFoldDB" id="A0A151GYA4"/>
<keyword evidence="1" id="KW-0732">Signal</keyword>
<evidence type="ECO:0000313" key="3">
    <source>
        <dbReference type="Proteomes" id="UP000076580"/>
    </source>
</evidence>